<protein>
    <submittedName>
        <fullName evidence="1">Uncharacterized protein</fullName>
    </submittedName>
</protein>
<evidence type="ECO:0000313" key="1">
    <source>
        <dbReference type="EMBL" id="KAJ7001146.1"/>
    </source>
</evidence>
<gene>
    <name evidence="1" type="ORF">NC653_011551</name>
</gene>
<name>A0AAD6W731_9ROSI</name>
<dbReference type="Proteomes" id="UP001164929">
    <property type="component" value="Chromosome 4"/>
</dbReference>
<evidence type="ECO:0000313" key="2">
    <source>
        <dbReference type="Proteomes" id="UP001164929"/>
    </source>
</evidence>
<dbReference type="AlphaFoldDB" id="A0AAD6W731"/>
<organism evidence="1 2">
    <name type="scientific">Populus alba x Populus x berolinensis</name>
    <dbReference type="NCBI Taxonomy" id="444605"/>
    <lineage>
        <taxon>Eukaryota</taxon>
        <taxon>Viridiplantae</taxon>
        <taxon>Streptophyta</taxon>
        <taxon>Embryophyta</taxon>
        <taxon>Tracheophyta</taxon>
        <taxon>Spermatophyta</taxon>
        <taxon>Magnoliopsida</taxon>
        <taxon>eudicotyledons</taxon>
        <taxon>Gunneridae</taxon>
        <taxon>Pentapetalae</taxon>
        <taxon>rosids</taxon>
        <taxon>fabids</taxon>
        <taxon>Malpighiales</taxon>
        <taxon>Salicaceae</taxon>
        <taxon>Saliceae</taxon>
        <taxon>Populus</taxon>
    </lineage>
</organism>
<reference evidence="1 2" key="1">
    <citation type="journal article" date="2023" name="Mol. Ecol. Resour.">
        <title>Chromosome-level genome assembly of a triploid poplar Populus alba 'Berolinensis'.</title>
        <authorList>
            <person name="Chen S."/>
            <person name="Yu Y."/>
            <person name="Wang X."/>
            <person name="Wang S."/>
            <person name="Zhang T."/>
            <person name="Zhou Y."/>
            <person name="He R."/>
            <person name="Meng N."/>
            <person name="Wang Y."/>
            <person name="Liu W."/>
            <person name="Liu Z."/>
            <person name="Liu J."/>
            <person name="Guo Q."/>
            <person name="Huang H."/>
            <person name="Sederoff R.R."/>
            <person name="Wang G."/>
            <person name="Qu G."/>
            <person name="Chen S."/>
        </authorList>
    </citation>
    <scope>NUCLEOTIDE SEQUENCE [LARGE SCALE GENOMIC DNA]</scope>
    <source>
        <strain evidence="1">SC-2020</strain>
    </source>
</reference>
<accession>A0AAD6W731</accession>
<keyword evidence="2" id="KW-1185">Reference proteome</keyword>
<proteinExistence type="predicted"/>
<sequence length="26" mass="3028">MVGQATKMCIFWYIIMDLISLSGRYS</sequence>
<dbReference type="EMBL" id="JAQIZT010000004">
    <property type="protein sequence ID" value="KAJ7001146.1"/>
    <property type="molecule type" value="Genomic_DNA"/>
</dbReference>
<comment type="caution">
    <text evidence="1">The sequence shown here is derived from an EMBL/GenBank/DDBJ whole genome shotgun (WGS) entry which is preliminary data.</text>
</comment>